<dbReference type="HOGENOM" id="CLU_085355_0_0_10"/>
<dbReference type="Proteomes" id="UP000032417">
    <property type="component" value="Chromosome 1"/>
</dbReference>
<dbReference type="EMBL" id="LN515532">
    <property type="protein sequence ID" value="CEA16172.1"/>
    <property type="molecule type" value="Genomic_DNA"/>
</dbReference>
<dbReference type="InterPro" id="IPR050312">
    <property type="entry name" value="IolE/XylAMocC-like"/>
</dbReference>
<dbReference type="Pfam" id="PF01261">
    <property type="entry name" value="AP_endonuc_2"/>
    <property type="match status" value="1"/>
</dbReference>
<name>A0A098C2Q4_9BACT</name>
<organism evidence="3 4">
    <name type="scientific">Fermentimonas caenicola</name>
    <dbReference type="NCBI Taxonomy" id="1562970"/>
    <lineage>
        <taxon>Bacteria</taxon>
        <taxon>Pseudomonadati</taxon>
        <taxon>Bacteroidota</taxon>
        <taxon>Bacteroidia</taxon>
        <taxon>Bacteroidales</taxon>
        <taxon>Dysgonomonadaceae</taxon>
        <taxon>Fermentimonas</taxon>
    </lineage>
</organism>
<feature type="chain" id="PRO_5001933459" evidence="1">
    <location>
        <begin position="25"/>
        <end position="285"/>
    </location>
</feature>
<evidence type="ECO:0000256" key="1">
    <source>
        <dbReference type="SAM" id="SignalP"/>
    </source>
</evidence>
<dbReference type="STRING" id="1562970.ING2E5B_1424"/>
<dbReference type="InterPro" id="IPR013022">
    <property type="entry name" value="Xyl_isomerase-like_TIM-brl"/>
</dbReference>
<dbReference type="SUPFAM" id="SSF51658">
    <property type="entry name" value="Xylose isomerase-like"/>
    <property type="match status" value="1"/>
</dbReference>
<feature type="signal peptide" evidence="1">
    <location>
        <begin position="1"/>
        <end position="24"/>
    </location>
</feature>
<gene>
    <name evidence="3" type="ORF">ING2E5B_1424</name>
</gene>
<reference evidence="3 4" key="1">
    <citation type="submission" date="2014-08" db="EMBL/GenBank/DDBJ databases">
        <authorList>
            <person name="Wibberg D."/>
        </authorList>
    </citation>
    <scope>NUCLEOTIDE SEQUENCE [LARGE SCALE GENOMIC DNA]</scope>
    <source>
        <strain evidence="4">ING2-E5B</strain>
    </source>
</reference>
<dbReference type="PROSITE" id="PS51257">
    <property type="entry name" value="PROKAR_LIPOPROTEIN"/>
    <property type="match status" value="1"/>
</dbReference>
<dbReference type="PANTHER" id="PTHR12110:SF41">
    <property type="entry name" value="INOSOSE DEHYDRATASE"/>
    <property type="match status" value="1"/>
</dbReference>
<evidence type="ECO:0000259" key="2">
    <source>
        <dbReference type="Pfam" id="PF01261"/>
    </source>
</evidence>
<keyword evidence="4" id="KW-1185">Reference proteome</keyword>
<protein>
    <submittedName>
        <fullName evidence="3">Xylose isomerase domain-containing protein TIM barrel</fullName>
    </submittedName>
</protein>
<accession>A0A098C2Q4</accession>
<dbReference type="InterPro" id="IPR036237">
    <property type="entry name" value="Xyl_isomerase-like_sf"/>
</dbReference>
<dbReference type="OrthoDB" id="1121759at2"/>
<dbReference type="AlphaFoldDB" id="A0A098C2Q4"/>
<evidence type="ECO:0000313" key="4">
    <source>
        <dbReference type="Proteomes" id="UP000032417"/>
    </source>
</evidence>
<sequence>MKTKLSFFALFSAIVMLCSCNSKASEVNKTVSNDWKLSMQSYTFNLFTVPEALDKTAELGLNYIEIYPGQKMGPEFNDAIFGYNLTLDQQAQLKKLAASKDIKIVSSGVWTAKRDEWAQVFSFADNMGMEFISAEPDPEDWNLVESLAKEYNIKVAVHNHPNENSYWNPEILLDYIGERSTLIGSSADVGHYKRMNVDPTLALRKLDGRLISMHFKDIAAPDSDGNYEDVVWGTGILGVKDMLQELDRQNFKGYFTIEYEANWENNLPQIKESIEYFKKTVQTIK</sequence>
<dbReference type="GO" id="GO:0016853">
    <property type="term" value="F:isomerase activity"/>
    <property type="evidence" value="ECO:0007669"/>
    <property type="project" value="UniProtKB-KW"/>
</dbReference>
<dbReference type="PANTHER" id="PTHR12110">
    <property type="entry name" value="HYDROXYPYRUVATE ISOMERASE"/>
    <property type="match status" value="1"/>
</dbReference>
<dbReference type="Gene3D" id="3.20.20.150">
    <property type="entry name" value="Divalent-metal-dependent TIM barrel enzymes"/>
    <property type="match status" value="1"/>
</dbReference>
<keyword evidence="1" id="KW-0732">Signal</keyword>
<feature type="domain" description="Xylose isomerase-like TIM barrel" evidence="2">
    <location>
        <begin position="140"/>
        <end position="279"/>
    </location>
</feature>
<proteinExistence type="predicted"/>
<dbReference type="KEGG" id="pbt:ING2E5B_1424"/>
<keyword evidence="3" id="KW-0413">Isomerase</keyword>
<evidence type="ECO:0000313" key="3">
    <source>
        <dbReference type="EMBL" id="CEA16172.1"/>
    </source>
</evidence>